<dbReference type="Proteomes" id="UP001490365">
    <property type="component" value="Unassembled WGS sequence"/>
</dbReference>
<name>A0ABV1TJX6_9ACTN</name>
<gene>
    <name evidence="1" type="ORF">ABT211_24015</name>
</gene>
<comment type="caution">
    <text evidence="1">The sequence shown here is derived from an EMBL/GenBank/DDBJ whole genome shotgun (WGS) entry which is preliminary data.</text>
</comment>
<dbReference type="RefSeq" id="WP_351958784.1">
    <property type="nucleotide sequence ID" value="NZ_JBEOZM010000010.1"/>
</dbReference>
<accession>A0ABV1TJX6</accession>
<reference evidence="1 2" key="1">
    <citation type="submission" date="2024-06" db="EMBL/GenBank/DDBJ databases">
        <title>The Natural Products Discovery Center: Release of the First 8490 Sequenced Strains for Exploring Actinobacteria Biosynthetic Diversity.</title>
        <authorList>
            <person name="Kalkreuter E."/>
            <person name="Kautsar S.A."/>
            <person name="Yang D."/>
            <person name="Bader C.D."/>
            <person name="Teijaro C.N."/>
            <person name="Fluegel L."/>
            <person name="Davis C.M."/>
            <person name="Simpson J.R."/>
            <person name="Lauterbach L."/>
            <person name="Steele A.D."/>
            <person name="Gui C."/>
            <person name="Meng S."/>
            <person name="Li G."/>
            <person name="Viehrig K."/>
            <person name="Ye F."/>
            <person name="Su P."/>
            <person name="Kiefer A.F."/>
            <person name="Nichols A."/>
            <person name="Cepeda A.J."/>
            <person name="Yan W."/>
            <person name="Fan B."/>
            <person name="Jiang Y."/>
            <person name="Adhikari A."/>
            <person name="Zheng C.-J."/>
            <person name="Schuster L."/>
            <person name="Cowan T.M."/>
            <person name="Smanski M.J."/>
            <person name="Chevrette M.G."/>
            <person name="De Carvalho L.P.S."/>
            <person name="Shen B."/>
        </authorList>
    </citation>
    <scope>NUCLEOTIDE SEQUENCE [LARGE SCALE GENOMIC DNA]</scope>
    <source>
        <strain evidence="1 2">NPDC001694</strain>
    </source>
</reference>
<protein>
    <submittedName>
        <fullName evidence="1">Uncharacterized protein</fullName>
    </submittedName>
</protein>
<organism evidence="1 2">
    <name type="scientific">Streptomyces sp. 900105755</name>
    <dbReference type="NCBI Taxonomy" id="3154389"/>
    <lineage>
        <taxon>Bacteria</taxon>
        <taxon>Bacillati</taxon>
        <taxon>Actinomycetota</taxon>
        <taxon>Actinomycetes</taxon>
        <taxon>Kitasatosporales</taxon>
        <taxon>Streptomycetaceae</taxon>
        <taxon>Streptomyces</taxon>
    </lineage>
</organism>
<evidence type="ECO:0000313" key="2">
    <source>
        <dbReference type="Proteomes" id="UP001490365"/>
    </source>
</evidence>
<dbReference type="EMBL" id="JBEOZM010000010">
    <property type="protein sequence ID" value="MER6270336.1"/>
    <property type="molecule type" value="Genomic_DNA"/>
</dbReference>
<proteinExistence type="predicted"/>
<evidence type="ECO:0000313" key="1">
    <source>
        <dbReference type="EMBL" id="MER6270336.1"/>
    </source>
</evidence>
<sequence length="56" mass="6314">MSRTYHYVCELDTDKKGHLIGMAAAKQDGTWALALSRETGDHYLRSARVTDYVDVP</sequence>
<keyword evidence="2" id="KW-1185">Reference proteome</keyword>